<name>A0A099T081_METMT</name>
<keyword evidence="1" id="KW-1133">Transmembrane helix</keyword>
<sequence length="185" mass="20912">MQTILIPGLIFFALMTLYNLKKATSEETSYLPAIFGLLMFASTLLILLGQSLIGSFGFIIILLLALFYSKTISDMRMKQFMKGMEGIETTSSLALKDILNLRFWGVYALTKGPRKAAIGCSLFQTGFMLFIFVVMTLFSDISLNMLVLVPAAIVIFVMGWYEYESIFRKYSEQRAMKSSTEQEHP</sequence>
<dbReference type="Proteomes" id="UP000029859">
    <property type="component" value="Unassembled WGS sequence"/>
</dbReference>
<evidence type="ECO:0000256" key="1">
    <source>
        <dbReference type="SAM" id="Phobius"/>
    </source>
</evidence>
<feature type="transmembrane region" description="Helical" evidence="1">
    <location>
        <begin position="116"/>
        <end position="135"/>
    </location>
</feature>
<reference evidence="2 3" key="1">
    <citation type="submission" date="2014-09" db="EMBL/GenBank/DDBJ databases">
        <title>Draft genome sequence of an obligately methylotrophic methanogen, Methanococcoides methylutens, isolated from marine sediment.</title>
        <authorList>
            <person name="Guan Y."/>
            <person name="Ngugi D.K."/>
            <person name="Blom J."/>
            <person name="Ali S."/>
            <person name="Ferry J.G."/>
            <person name="Stingl U."/>
        </authorList>
    </citation>
    <scope>NUCLEOTIDE SEQUENCE [LARGE SCALE GENOMIC DNA]</scope>
    <source>
        <strain evidence="2 3">DSM 2657</strain>
    </source>
</reference>
<keyword evidence="3" id="KW-1185">Reference proteome</keyword>
<keyword evidence="1" id="KW-0472">Membrane</keyword>
<evidence type="ECO:0000313" key="3">
    <source>
        <dbReference type="Proteomes" id="UP000029859"/>
    </source>
</evidence>
<dbReference type="AlphaFoldDB" id="A0A099T081"/>
<gene>
    <name evidence="2" type="ORF">LI82_11630</name>
</gene>
<accession>A0A099T081</accession>
<keyword evidence="1" id="KW-0812">Transmembrane</keyword>
<organism evidence="2 3">
    <name type="scientific">Methanococcoides methylutens</name>
    <dbReference type="NCBI Taxonomy" id="2226"/>
    <lineage>
        <taxon>Archaea</taxon>
        <taxon>Methanobacteriati</taxon>
        <taxon>Methanobacteriota</taxon>
        <taxon>Stenosarchaea group</taxon>
        <taxon>Methanomicrobia</taxon>
        <taxon>Methanosarcinales</taxon>
        <taxon>Methanosarcinaceae</taxon>
        <taxon>Methanococcoides</taxon>
    </lineage>
</organism>
<feature type="transmembrane region" description="Helical" evidence="1">
    <location>
        <begin position="141"/>
        <end position="161"/>
    </location>
</feature>
<comment type="caution">
    <text evidence="2">The sequence shown here is derived from an EMBL/GenBank/DDBJ whole genome shotgun (WGS) entry which is preliminary data.</text>
</comment>
<evidence type="ECO:0000313" key="2">
    <source>
        <dbReference type="EMBL" id="KGK98354.1"/>
    </source>
</evidence>
<dbReference type="EMBL" id="JRHO01000014">
    <property type="protein sequence ID" value="KGK98354.1"/>
    <property type="molecule type" value="Genomic_DNA"/>
</dbReference>
<feature type="transmembrane region" description="Helical" evidence="1">
    <location>
        <begin position="35"/>
        <end position="68"/>
    </location>
</feature>
<proteinExistence type="predicted"/>
<protein>
    <submittedName>
        <fullName evidence="2">Uncharacterized protein</fullName>
    </submittedName>
</protein>